<dbReference type="InterPro" id="IPR003148">
    <property type="entry name" value="RCK_N"/>
</dbReference>
<dbReference type="GO" id="GO:0006813">
    <property type="term" value="P:potassium ion transport"/>
    <property type="evidence" value="ECO:0007669"/>
    <property type="project" value="InterPro"/>
</dbReference>
<feature type="domain" description="RCK N-terminal" evidence="8">
    <location>
        <begin position="416"/>
        <end position="533"/>
    </location>
</feature>
<accession>A0A644TQ14</accession>
<feature type="transmembrane region" description="Helical" evidence="7">
    <location>
        <begin position="57"/>
        <end position="74"/>
    </location>
</feature>
<dbReference type="PANTHER" id="PTHR42751:SF3">
    <property type="entry name" value="SODIUM_GLUTAMATE SYMPORTER"/>
    <property type="match status" value="1"/>
</dbReference>
<evidence type="ECO:0000256" key="2">
    <source>
        <dbReference type="ARBA" id="ARBA00005551"/>
    </source>
</evidence>
<dbReference type="InterPro" id="IPR006037">
    <property type="entry name" value="RCK_C"/>
</dbReference>
<dbReference type="InterPro" id="IPR006153">
    <property type="entry name" value="Cation/H_exchanger_TM"/>
</dbReference>
<dbReference type="SUPFAM" id="SSF51735">
    <property type="entry name" value="NAD(P)-binding Rossmann-fold domains"/>
    <property type="match status" value="1"/>
</dbReference>
<feature type="transmembrane region" description="Helical" evidence="7">
    <location>
        <begin position="86"/>
        <end position="104"/>
    </location>
</feature>
<dbReference type="InterPro" id="IPR036721">
    <property type="entry name" value="RCK_C_sf"/>
</dbReference>
<evidence type="ECO:0000256" key="7">
    <source>
        <dbReference type="SAM" id="Phobius"/>
    </source>
</evidence>
<dbReference type="GO" id="GO:0016020">
    <property type="term" value="C:membrane"/>
    <property type="evidence" value="ECO:0007669"/>
    <property type="project" value="UniProtKB-SubCell"/>
</dbReference>
<dbReference type="InterPro" id="IPR036291">
    <property type="entry name" value="NAD(P)-bd_dom_sf"/>
</dbReference>
<dbReference type="Gene3D" id="3.40.50.720">
    <property type="entry name" value="NAD(P)-binding Rossmann-like Domain"/>
    <property type="match status" value="1"/>
</dbReference>
<keyword evidence="5 7" id="KW-1133">Transmembrane helix</keyword>
<feature type="transmembrane region" description="Helical" evidence="7">
    <location>
        <begin position="270"/>
        <end position="289"/>
    </location>
</feature>
<comment type="similarity">
    <text evidence="2">Belongs to the monovalent cation:proton antiporter 2 (CPA2) transporter (TC 2.A.37) family.</text>
</comment>
<feature type="transmembrane region" description="Helical" evidence="7">
    <location>
        <begin position="176"/>
        <end position="197"/>
    </location>
</feature>
<proteinExistence type="inferred from homology"/>
<dbReference type="SUPFAM" id="SSF116726">
    <property type="entry name" value="TrkA C-terminal domain-like"/>
    <property type="match status" value="1"/>
</dbReference>
<dbReference type="GO" id="GO:0015297">
    <property type="term" value="F:antiporter activity"/>
    <property type="evidence" value="ECO:0007669"/>
    <property type="project" value="InterPro"/>
</dbReference>
<feature type="transmembrane region" description="Helical" evidence="7">
    <location>
        <begin position="217"/>
        <end position="234"/>
    </location>
</feature>
<feature type="transmembrane region" description="Helical" evidence="7">
    <location>
        <begin position="295"/>
        <end position="317"/>
    </location>
</feature>
<dbReference type="PROSITE" id="PS51201">
    <property type="entry name" value="RCK_N"/>
    <property type="match status" value="1"/>
</dbReference>
<dbReference type="InterPro" id="IPR038770">
    <property type="entry name" value="Na+/solute_symporter_sf"/>
</dbReference>
<feature type="transmembrane region" description="Helical" evidence="7">
    <location>
        <begin position="147"/>
        <end position="170"/>
    </location>
</feature>
<feature type="transmembrane region" description="Helical" evidence="7">
    <location>
        <begin position="324"/>
        <end position="344"/>
    </location>
</feature>
<dbReference type="Pfam" id="PF00999">
    <property type="entry name" value="Na_H_Exchanger"/>
    <property type="match status" value="1"/>
</dbReference>
<evidence type="ECO:0000259" key="9">
    <source>
        <dbReference type="PROSITE" id="PS51202"/>
    </source>
</evidence>
<evidence type="ECO:0000259" key="8">
    <source>
        <dbReference type="PROSITE" id="PS51201"/>
    </source>
</evidence>
<organism evidence="10">
    <name type="scientific">bioreactor metagenome</name>
    <dbReference type="NCBI Taxonomy" id="1076179"/>
    <lineage>
        <taxon>unclassified sequences</taxon>
        <taxon>metagenomes</taxon>
        <taxon>ecological metagenomes</taxon>
    </lineage>
</organism>
<evidence type="ECO:0000256" key="1">
    <source>
        <dbReference type="ARBA" id="ARBA00004141"/>
    </source>
</evidence>
<keyword evidence="4 7" id="KW-0812">Transmembrane</keyword>
<feature type="transmembrane region" description="Helical" evidence="7">
    <location>
        <begin position="6"/>
        <end position="23"/>
    </location>
</feature>
<dbReference type="PROSITE" id="PS51202">
    <property type="entry name" value="RCK_C"/>
    <property type="match status" value="1"/>
</dbReference>
<dbReference type="Gene3D" id="3.30.70.1450">
    <property type="entry name" value="Regulator of K+ conductance, C-terminal domain"/>
    <property type="match status" value="1"/>
</dbReference>
<sequence>MELPLLKEVVIILGLSVLIILLFQRVRLHSILGFLITGMVAGPNGLSLIGASHQVEILSEVGIIFLLFIIGIEFSLKSLSRIKQTVLLGGLVQVGGTILLTIAVSRLLGLPVAQSVFMGFLISLSSTAIVLKMLAAKGQMSSPQGRISLAILIFQDIIVVPMILVTPLLAGKDGNLWMSLLLMSGKFTLVVGLLWLLARYVVPVLLKRVVMTRSRELFILTIVVMCLATAWLTSSVGLSLALGAFFAGLIISESEYSHQATASIMPFREIFISFFFVSVGMLLDLHFFLQNFLLLMGFTLGVILLKQLVVTVTVLLLRYPLRTALITGFTLFQVGEFAFLLSTIGLRNGLMSPEVYQSFLAISILTMMLTPFLGDNADRIADFIIQAMLPSRVRRRLISLRNRRKGEPEAEKPALTDHLIIIGFGINGTNVARTASRAEIPYVAIELDPEVFSKGQQEGHRLVFGDAADDVILRHVNAHMARVVVIAISDPEATKKIISILRNITETAHVIVRTRHVSEMDGILKLGADEVIPEEFETSIQIFTRVLNHYLVPFDKIQSFSSHIRARNYELLAASGFPHQHPPEMQLSIPDMVIATLPVQRGSNKIVGKTIVGSGLKTQFNITVLAIRRNNRYITEIKPQMTIETDDMLYLFGNPRQIAEVNKYLVLE</sequence>
<keyword evidence="6 7" id="KW-0472">Membrane</keyword>
<evidence type="ECO:0000256" key="5">
    <source>
        <dbReference type="ARBA" id="ARBA00022989"/>
    </source>
</evidence>
<evidence type="ECO:0000256" key="6">
    <source>
        <dbReference type="ARBA" id="ARBA00023136"/>
    </source>
</evidence>
<dbReference type="Gene3D" id="1.20.1530.20">
    <property type="match status" value="1"/>
</dbReference>
<feature type="transmembrane region" description="Helical" evidence="7">
    <location>
        <begin position="116"/>
        <end position="135"/>
    </location>
</feature>
<evidence type="ECO:0000313" key="10">
    <source>
        <dbReference type="EMBL" id="MPL69078.1"/>
    </source>
</evidence>
<dbReference type="Pfam" id="PF02254">
    <property type="entry name" value="TrkA_N"/>
    <property type="match status" value="1"/>
</dbReference>
<dbReference type="GO" id="GO:0008324">
    <property type="term" value="F:monoatomic cation transmembrane transporter activity"/>
    <property type="evidence" value="ECO:0007669"/>
    <property type="project" value="InterPro"/>
</dbReference>
<comment type="subcellular location">
    <subcellularLocation>
        <location evidence="1">Membrane</location>
        <topology evidence="1">Multi-pass membrane protein</topology>
    </subcellularLocation>
</comment>
<reference evidence="10" key="1">
    <citation type="submission" date="2019-08" db="EMBL/GenBank/DDBJ databases">
        <authorList>
            <person name="Kucharzyk K."/>
            <person name="Murdoch R.W."/>
            <person name="Higgins S."/>
            <person name="Loffler F."/>
        </authorList>
    </citation>
    <scope>NUCLEOTIDE SEQUENCE</scope>
</reference>
<feature type="domain" description="RCK C-terminal" evidence="9">
    <location>
        <begin position="582"/>
        <end position="667"/>
    </location>
</feature>
<evidence type="ECO:0000256" key="4">
    <source>
        <dbReference type="ARBA" id="ARBA00022692"/>
    </source>
</evidence>
<keyword evidence="3" id="KW-0813">Transport</keyword>
<evidence type="ECO:0000256" key="3">
    <source>
        <dbReference type="ARBA" id="ARBA00022448"/>
    </source>
</evidence>
<dbReference type="PANTHER" id="PTHR42751">
    <property type="entry name" value="SODIUM/HYDROGEN EXCHANGER FAMILY/TRKA DOMAIN PROTEIN"/>
    <property type="match status" value="1"/>
</dbReference>
<protein>
    <submittedName>
        <fullName evidence="10">Putative cation/proton antiporter YbaL</fullName>
    </submittedName>
</protein>
<dbReference type="Pfam" id="PF02080">
    <property type="entry name" value="TrkA_C"/>
    <property type="match status" value="1"/>
</dbReference>
<dbReference type="AlphaFoldDB" id="A0A644TQ14"/>
<comment type="caution">
    <text evidence="10">The sequence shown here is derived from an EMBL/GenBank/DDBJ whole genome shotgun (WGS) entry which is preliminary data.</text>
</comment>
<feature type="transmembrane region" description="Helical" evidence="7">
    <location>
        <begin position="30"/>
        <end position="51"/>
    </location>
</feature>
<gene>
    <name evidence="10" type="primary">ybaL_3</name>
    <name evidence="10" type="ORF">SDC9_14811</name>
</gene>
<dbReference type="GO" id="GO:1902600">
    <property type="term" value="P:proton transmembrane transport"/>
    <property type="evidence" value="ECO:0007669"/>
    <property type="project" value="InterPro"/>
</dbReference>
<name>A0A644TQ14_9ZZZZ</name>
<dbReference type="EMBL" id="VSSQ01000045">
    <property type="protein sequence ID" value="MPL69078.1"/>
    <property type="molecule type" value="Genomic_DNA"/>
</dbReference>
<feature type="transmembrane region" description="Helical" evidence="7">
    <location>
        <begin position="356"/>
        <end position="374"/>
    </location>
</feature>